<dbReference type="Proteomes" id="UP001320972">
    <property type="component" value="Unassembled WGS sequence"/>
</dbReference>
<evidence type="ECO:0000313" key="5">
    <source>
        <dbReference type="Proteomes" id="UP001320972"/>
    </source>
</evidence>
<organism evidence="3 6">
    <name type="scientific">Natronoglomus mannanivorans</name>
    <dbReference type="NCBI Taxonomy" id="2979990"/>
    <lineage>
        <taxon>Archaea</taxon>
        <taxon>Methanobacteriati</taxon>
        <taxon>Methanobacteriota</taxon>
        <taxon>Stenosarchaea group</taxon>
        <taxon>Halobacteria</taxon>
        <taxon>Halobacteriales</taxon>
        <taxon>Natrialbaceae</taxon>
        <taxon>Natronoglomus</taxon>
    </lineage>
</organism>
<comment type="similarity">
    <text evidence="1">Belongs to the CTAG/PCC1 family.</text>
</comment>
<evidence type="ECO:0000256" key="2">
    <source>
        <dbReference type="SAM" id="MobiDB-lite"/>
    </source>
</evidence>
<name>A0AAP3E0A5_9EURY</name>
<evidence type="ECO:0000313" key="4">
    <source>
        <dbReference type="EMBL" id="MCU4971731.1"/>
    </source>
</evidence>
<evidence type="ECO:0000313" key="3">
    <source>
        <dbReference type="EMBL" id="MCU4740138.1"/>
    </source>
</evidence>
<evidence type="ECO:0000313" key="6">
    <source>
        <dbReference type="Proteomes" id="UP001321018"/>
    </source>
</evidence>
<dbReference type="EMBL" id="JAOPKB010000001">
    <property type="protein sequence ID" value="MCU4971731.1"/>
    <property type="molecule type" value="Genomic_DNA"/>
</dbReference>
<dbReference type="EMBL" id="JAOPKA010000001">
    <property type="protein sequence ID" value="MCU4740138.1"/>
    <property type="molecule type" value="Genomic_DNA"/>
</dbReference>
<evidence type="ECO:0000256" key="1">
    <source>
        <dbReference type="ARBA" id="ARBA00007073"/>
    </source>
</evidence>
<protein>
    <submittedName>
        <fullName evidence="3">KEOPS complex subunit Pcc1</fullName>
    </submittedName>
</protein>
<reference evidence="3 5" key="1">
    <citation type="submission" date="2022-09" db="EMBL/GenBank/DDBJ databases">
        <title>Enrichment on poylsaccharides allowed isolation of novel metabolic and taxonomic groups of Haloarchaea.</title>
        <authorList>
            <person name="Sorokin D.Y."/>
            <person name="Elcheninov A.G."/>
            <person name="Khizhniak T.V."/>
            <person name="Kolganova T.V."/>
            <person name="Kublanov I.V."/>
        </authorList>
    </citation>
    <scope>NUCLEOTIDE SEQUENCE</scope>
    <source>
        <strain evidence="4 5">AArc-m2/3/4</strain>
        <strain evidence="3">AArc-xg1-1</strain>
    </source>
</reference>
<dbReference type="Proteomes" id="UP001321018">
    <property type="component" value="Unassembled WGS sequence"/>
</dbReference>
<comment type="caution">
    <text evidence="3">The sequence shown here is derived from an EMBL/GenBank/DDBJ whole genome shotgun (WGS) entry which is preliminary data.</text>
</comment>
<dbReference type="AlphaFoldDB" id="A0AAP3E0A5"/>
<keyword evidence="5" id="KW-1185">Reference proteome</keyword>
<dbReference type="Gene3D" id="3.30.310.50">
    <property type="entry name" value="Alpha-D-phosphohexomutase, C-terminal domain"/>
    <property type="match status" value="1"/>
</dbReference>
<dbReference type="NCBIfam" id="NF011470">
    <property type="entry name" value="PRK14887.1"/>
    <property type="match status" value="1"/>
</dbReference>
<accession>A0AAP3E0A5</accession>
<dbReference type="RefSeq" id="WP_338001990.1">
    <property type="nucleotide sequence ID" value="NZ_JAOPKA010000001.1"/>
</dbReference>
<feature type="region of interest" description="Disordered" evidence="2">
    <location>
        <begin position="82"/>
        <end position="102"/>
    </location>
</feature>
<gene>
    <name evidence="4" type="ORF">OB955_03135</name>
    <name evidence="3" type="ORF">OB960_01820</name>
</gene>
<proteinExistence type="inferred from homology"/>
<sequence length="102" mass="10939">MFSHDTTLEFDYDSPARARLVAESVAREVGEIDDERSQTAISRDGQTVTLEIRARDVTALRAALNTWFSLVDVAERVGEIGVQDRSGVAGGGPGSETTGVDL</sequence>
<dbReference type="InterPro" id="IPR015419">
    <property type="entry name" value="CTAG/Pcc1"/>
</dbReference>
<dbReference type="Pfam" id="PF09341">
    <property type="entry name" value="Pcc1"/>
    <property type="match status" value="1"/>
</dbReference>